<evidence type="ECO:0000313" key="3">
    <source>
        <dbReference type="Proteomes" id="UP001592531"/>
    </source>
</evidence>
<keyword evidence="1" id="KW-0812">Transmembrane</keyword>
<feature type="transmembrane region" description="Helical" evidence="1">
    <location>
        <begin position="94"/>
        <end position="112"/>
    </location>
</feature>
<dbReference type="Proteomes" id="UP001592531">
    <property type="component" value="Unassembled WGS sequence"/>
</dbReference>
<keyword evidence="1" id="KW-0472">Membrane</keyword>
<evidence type="ECO:0008006" key="4">
    <source>
        <dbReference type="Google" id="ProtNLM"/>
    </source>
</evidence>
<gene>
    <name evidence="2" type="ORF">ACEZDE_01990</name>
</gene>
<proteinExistence type="predicted"/>
<reference evidence="2 3" key="1">
    <citation type="submission" date="2024-09" db="EMBL/GenBank/DDBJ databases">
        <authorList>
            <person name="Lee S.D."/>
        </authorList>
    </citation>
    <scope>NUCLEOTIDE SEQUENCE [LARGE SCALE GENOMIC DNA]</scope>
    <source>
        <strain evidence="2 3">N8-3</strain>
    </source>
</reference>
<name>A0ABV6VNV1_9ACTN</name>
<organism evidence="2 3">
    <name type="scientific">Streptacidiphilus cavernicola</name>
    <dbReference type="NCBI Taxonomy" id="3342716"/>
    <lineage>
        <taxon>Bacteria</taxon>
        <taxon>Bacillati</taxon>
        <taxon>Actinomycetota</taxon>
        <taxon>Actinomycetes</taxon>
        <taxon>Kitasatosporales</taxon>
        <taxon>Streptomycetaceae</taxon>
        <taxon>Streptacidiphilus</taxon>
    </lineage>
</organism>
<evidence type="ECO:0000313" key="2">
    <source>
        <dbReference type="EMBL" id="MFC1415422.1"/>
    </source>
</evidence>
<keyword evidence="3" id="KW-1185">Reference proteome</keyword>
<accession>A0ABV6VNV1</accession>
<evidence type="ECO:0000256" key="1">
    <source>
        <dbReference type="SAM" id="Phobius"/>
    </source>
</evidence>
<comment type="caution">
    <text evidence="2">The sequence shown here is derived from an EMBL/GenBank/DDBJ whole genome shotgun (WGS) entry which is preliminary data.</text>
</comment>
<sequence>MTSPPPGDPTLWELHRALHQLREDQTRSIAQLHEDLRSDLAGLAARIENAVTKDVYAADQRLLTAELDQLRRGLVEVVRQRELDQAAQAASRRLAVSALVAPLLLVLVQWWLHLQGG</sequence>
<protein>
    <recommendedName>
        <fullName evidence="4">DUF1640 domain-containing protein</fullName>
    </recommendedName>
</protein>
<keyword evidence="1" id="KW-1133">Transmembrane helix</keyword>
<dbReference type="RefSeq" id="WP_380531070.1">
    <property type="nucleotide sequence ID" value="NZ_JBHFAB010000001.1"/>
</dbReference>
<dbReference type="EMBL" id="JBHFAB010000001">
    <property type="protein sequence ID" value="MFC1415422.1"/>
    <property type="molecule type" value="Genomic_DNA"/>
</dbReference>